<name>A0ABT8KNX2_9BACT</name>
<dbReference type="RefSeq" id="WP_346751953.1">
    <property type="nucleotide sequence ID" value="NZ_JAUJEA010000003.1"/>
</dbReference>
<organism evidence="7 8">
    <name type="scientific">Splendidivirga corallicola</name>
    <dbReference type="NCBI Taxonomy" id="3051826"/>
    <lineage>
        <taxon>Bacteria</taxon>
        <taxon>Pseudomonadati</taxon>
        <taxon>Bacteroidota</taxon>
        <taxon>Cytophagia</taxon>
        <taxon>Cytophagales</taxon>
        <taxon>Splendidivirgaceae</taxon>
        <taxon>Splendidivirga</taxon>
    </lineage>
</organism>
<dbReference type="Pfam" id="PF04542">
    <property type="entry name" value="Sigma70_r2"/>
    <property type="match status" value="1"/>
</dbReference>
<feature type="domain" description="RNA polymerase sigma-70 region 2" evidence="6">
    <location>
        <begin position="20"/>
        <end position="87"/>
    </location>
</feature>
<evidence type="ECO:0000256" key="2">
    <source>
        <dbReference type="ARBA" id="ARBA00023015"/>
    </source>
</evidence>
<dbReference type="InterPro" id="IPR013324">
    <property type="entry name" value="RNA_pol_sigma_r3/r4-like"/>
</dbReference>
<keyword evidence="5" id="KW-0804">Transcription</keyword>
<sequence>MSNKQLDKAKSGDINAFFQLYSEFQSQLKSYLYRLLVDRNDVEDIAQDTFMRAFDKIATFDEKSSLKSWTFRIATNLAYDRLRSNGRWSPKVLDKAKKYAHSHEYVLLQMKEVSQYSKFDILEHIDFCFTCIAKVLPLEQQIAVILKELYEFKVKEIAIILEKTVPATKHILRFGRQTMINIFDNRCSFVNKKGMCHQCSELNTYLNPKQKQQEIFIRQQLLSKDHDRQKLFKMRKALIRSINPLTIRGAKIHDVLMQINRKVEGEIDEINFNNDN</sequence>
<dbReference type="SUPFAM" id="SSF88946">
    <property type="entry name" value="Sigma2 domain of RNA polymerase sigma factors"/>
    <property type="match status" value="1"/>
</dbReference>
<protein>
    <submittedName>
        <fullName evidence="7">Sigma-70 family RNA polymerase sigma factor</fullName>
    </submittedName>
</protein>
<dbReference type="Gene3D" id="1.10.1740.10">
    <property type="match status" value="1"/>
</dbReference>
<keyword evidence="4" id="KW-0238">DNA-binding</keyword>
<comment type="caution">
    <text evidence="7">The sequence shown here is derived from an EMBL/GenBank/DDBJ whole genome shotgun (WGS) entry which is preliminary data.</text>
</comment>
<dbReference type="SUPFAM" id="SSF88659">
    <property type="entry name" value="Sigma3 and sigma4 domains of RNA polymerase sigma factors"/>
    <property type="match status" value="1"/>
</dbReference>
<dbReference type="NCBIfam" id="TIGR02937">
    <property type="entry name" value="sigma70-ECF"/>
    <property type="match status" value="1"/>
</dbReference>
<dbReference type="PANTHER" id="PTHR43133:SF8">
    <property type="entry name" value="RNA POLYMERASE SIGMA FACTOR HI_1459-RELATED"/>
    <property type="match status" value="1"/>
</dbReference>
<dbReference type="InterPro" id="IPR014284">
    <property type="entry name" value="RNA_pol_sigma-70_dom"/>
</dbReference>
<dbReference type="InterPro" id="IPR013325">
    <property type="entry name" value="RNA_pol_sigma_r2"/>
</dbReference>
<evidence type="ECO:0000313" key="7">
    <source>
        <dbReference type="EMBL" id="MDN5201929.1"/>
    </source>
</evidence>
<gene>
    <name evidence="7" type="ORF">QQ008_11160</name>
</gene>
<dbReference type="PANTHER" id="PTHR43133">
    <property type="entry name" value="RNA POLYMERASE ECF-TYPE SIGMA FACTO"/>
    <property type="match status" value="1"/>
</dbReference>
<accession>A0ABT8KNX2</accession>
<dbReference type="InterPro" id="IPR007627">
    <property type="entry name" value="RNA_pol_sigma70_r2"/>
</dbReference>
<comment type="similarity">
    <text evidence="1">Belongs to the sigma-70 factor family. ECF subfamily.</text>
</comment>
<evidence type="ECO:0000256" key="1">
    <source>
        <dbReference type="ARBA" id="ARBA00010641"/>
    </source>
</evidence>
<keyword evidence="3" id="KW-0731">Sigma factor</keyword>
<dbReference type="EMBL" id="JAUJEA010000003">
    <property type="protein sequence ID" value="MDN5201929.1"/>
    <property type="molecule type" value="Genomic_DNA"/>
</dbReference>
<reference evidence="7" key="1">
    <citation type="submission" date="2023-06" db="EMBL/GenBank/DDBJ databases">
        <title>Genomic of Parafulvivirga corallium.</title>
        <authorList>
            <person name="Wang G."/>
        </authorList>
    </citation>
    <scope>NUCLEOTIDE SEQUENCE</scope>
    <source>
        <strain evidence="7">BMA10</strain>
    </source>
</reference>
<evidence type="ECO:0000313" key="8">
    <source>
        <dbReference type="Proteomes" id="UP001172082"/>
    </source>
</evidence>
<evidence type="ECO:0000256" key="4">
    <source>
        <dbReference type="ARBA" id="ARBA00023125"/>
    </source>
</evidence>
<keyword evidence="2" id="KW-0805">Transcription regulation</keyword>
<dbReference type="Proteomes" id="UP001172082">
    <property type="component" value="Unassembled WGS sequence"/>
</dbReference>
<evidence type="ECO:0000256" key="3">
    <source>
        <dbReference type="ARBA" id="ARBA00023082"/>
    </source>
</evidence>
<evidence type="ECO:0000259" key="6">
    <source>
        <dbReference type="Pfam" id="PF04542"/>
    </source>
</evidence>
<dbReference type="InterPro" id="IPR039425">
    <property type="entry name" value="RNA_pol_sigma-70-like"/>
</dbReference>
<proteinExistence type="inferred from homology"/>
<keyword evidence="8" id="KW-1185">Reference proteome</keyword>
<evidence type="ECO:0000256" key="5">
    <source>
        <dbReference type="ARBA" id="ARBA00023163"/>
    </source>
</evidence>